<evidence type="ECO:0000256" key="2">
    <source>
        <dbReference type="ARBA" id="ARBA00022692"/>
    </source>
</evidence>
<feature type="transmembrane region" description="Helical" evidence="5">
    <location>
        <begin position="6"/>
        <end position="25"/>
    </location>
</feature>
<protein>
    <recommendedName>
        <fullName evidence="8">G-protein coupled receptors family 1 profile domain-containing protein</fullName>
    </recommendedName>
</protein>
<evidence type="ECO:0000256" key="4">
    <source>
        <dbReference type="ARBA" id="ARBA00023136"/>
    </source>
</evidence>
<keyword evidence="2 5" id="KW-0812">Transmembrane</keyword>
<keyword evidence="4 5" id="KW-0472">Membrane</keyword>
<dbReference type="Gene3D" id="1.20.1070.10">
    <property type="entry name" value="Rhodopsin 7-helix transmembrane proteins"/>
    <property type="match status" value="1"/>
</dbReference>
<evidence type="ECO:0000256" key="3">
    <source>
        <dbReference type="ARBA" id="ARBA00022989"/>
    </source>
</evidence>
<evidence type="ECO:0000256" key="1">
    <source>
        <dbReference type="ARBA" id="ARBA00004370"/>
    </source>
</evidence>
<evidence type="ECO:0008006" key="8">
    <source>
        <dbReference type="Google" id="ProtNLM"/>
    </source>
</evidence>
<evidence type="ECO:0000313" key="7">
    <source>
        <dbReference type="Proteomes" id="UP000271974"/>
    </source>
</evidence>
<accession>A0A3S1BET4</accession>
<dbReference type="AlphaFoldDB" id="A0A3S1BET4"/>
<comment type="subcellular location">
    <subcellularLocation>
        <location evidence="1">Membrane</location>
    </subcellularLocation>
</comment>
<feature type="non-terminal residue" evidence="6">
    <location>
        <position position="1"/>
    </location>
</feature>
<dbReference type="InterPro" id="IPR000276">
    <property type="entry name" value="GPCR_Rhodpsn"/>
</dbReference>
<gene>
    <name evidence="6" type="ORF">EGW08_010214</name>
</gene>
<feature type="non-terminal residue" evidence="6">
    <location>
        <position position="118"/>
    </location>
</feature>
<evidence type="ECO:0000313" key="6">
    <source>
        <dbReference type="EMBL" id="RUS82023.1"/>
    </source>
</evidence>
<feature type="transmembrane region" description="Helical" evidence="5">
    <location>
        <begin position="32"/>
        <end position="52"/>
    </location>
</feature>
<dbReference type="PROSITE" id="PS00237">
    <property type="entry name" value="G_PROTEIN_RECEP_F1_1"/>
    <property type="match status" value="1"/>
</dbReference>
<evidence type="ECO:0000256" key="5">
    <source>
        <dbReference type="SAM" id="Phobius"/>
    </source>
</evidence>
<keyword evidence="7" id="KW-1185">Reference proteome</keyword>
<proteinExistence type="predicted"/>
<dbReference type="Proteomes" id="UP000271974">
    <property type="component" value="Unassembled WGS sequence"/>
</dbReference>
<dbReference type="GO" id="GO:0016020">
    <property type="term" value="C:membrane"/>
    <property type="evidence" value="ECO:0007669"/>
    <property type="project" value="UniProtKB-SubCell"/>
</dbReference>
<name>A0A3S1BET4_ELYCH</name>
<organism evidence="6 7">
    <name type="scientific">Elysia chlorotica</name>
    <name type="common">Eastern emerald elysia</name>
    <name type="synonym">Sea slug</name>
    <dbReference type="NCBI Taxonomy" id="188477"/>
    <lineage>
        <taxon>Eukaryota</taxon>
        <taxon>Metazoa</taxon>
        <taxon>Spiralia</taxon>
        <taxon>Lophotrochozoa</taxon>
        <taxon>Mollusca</taxon>
        <taxon>Gastropoda</taxon>
        <taxon>Heterobranchia</taxon>
        <taxon>Euthyneura</taxon>
        <taxon>Panpulmonata</taxon>
        <taxon>Sacoglossa</taxon>
        <taxon>Placobranchoidea</taxon>
        <taxon>Plakobranchidae</taxon>
        <taxon>Elysia</taxon>
    </lineage>
</organism>
<dbReference type="GO" id="GO:0004930">
    <property type="term" value="F:G protein-coupled receptor activity"/>
    <property type="evidence" value="ECO:0007669"/>
    <property type="project" value="InterPro"/>
</dbReference>
<reference evidence="6 7" key="1">
    <citation type="submission" date="2019-01" db="EMBL/GenBank/DDBJ databases">
        <title>A draft genome assembly of the solar-powered sea slug Elysia chlorotica.</title>
        <authorList>
            <person name="Cai H."/>
            <person name="Li Q."/>
            <person name="Fang X."/>
            <person name="Li J."/>
            <person name="Curtis N.E."/>
            <person name="Altenburger A."/>
            <person name="Shibata T."/>
            <person name="Feng M."/>
            <person name="Maeda T."/>
            <person name="Schwartz J.A."/>
            <person name="Shigenobu S."/>
            <person name="Lundholm N."/>
            <person name="Nishiyama T."/>
            <person name="Yang H."/>
            <person name="Hasebe M."/>
            <person name="Li S."/>
            <person name="Pierce S.K."/>
            <person name="Wang J."/>
        </authorList>
    </citation>
    <scope>NUCLEOTIDE SEQUENCE [LARGE SCALE GENOMIC DNA]</scope>
    <source>
        <strain evidence="6">EC2010</strain>
        <tissue evidence="6">Whole organism of an adult</tissue>
    </source>
</reference>
<dbReference type="EMBL" id="RQTK01000308">
    <property type="protein sequence ID" value="RUS82023.1"/>
    <property type="molecule type" value="Genomic_DNA"/>
</dbReference>
<dbReference type="SUPFAM" id="SSF81321">
    <property type="entry name" value="Family A G protein-coupled receptor-like"/>
    <property type="match status" value="1"/>
</dbReference>
<comment type="caution">
    <text evidence="6">The sequence shown here is derived from an EMBL/GenBank/DDBJ whole genome shotgun (WGS) entry which is preliminary data.</text>
</comment>
<keyword evidence="3 5" id="KW-1133">Transmembrane helix</keyword>
<sequence length="118" mass="12877">HIIFSLALAFGIPGSVLVVVTVTSITINPSTVYMAVLSISNSIALITGVQIFKMPNVGKFTIDDMIPMWLCRLFQTFSQWTLALICAERFVSVAFPLKKSQLYTMRTTAVSAGAAFLI</sequence>